<evidence type="ECO:0000256" key="2">
    <source>
        <dbReference type="SAM" id="SignalP"/>
    </source>
</evidence>
<dbReference type="InterPro" id="IPR000595">
    <property type="entry name" value="cNMP-bd_dom"/>
</dbReference>
<keyword evidence="5" id="KW-1185">Reference proteome</keyword>
<dbReference type="Proteomes" id="UP000767854">
    <property type="component" value="Unassembled WGS sequence"/>
</dbReference>
<feature type="compositionally biased region" description="Low complexity" evidence="1">
    <location>
        <begin position="128"/>
        <end position="144"/>
    </location>
</feature>
<evidence type="ECO:0000259" key="3">
    <source>
        <dbReference type="PROSITE" id="PS50042"/>
    </source>
</evidence>
<dbReference type="PROSITE" id="PS50042">
    <property type="entry name" value="CNMP_BINDING_3"/>
    <property type="match status" value="1"/>
</dbReference>
<reference evidence="4 5" key="1">
    <citation type="submission" date="2021-01" db="EMBL/GenBank/DDBJ databases">
        <title>Genomic Encyclopedia of Type Strains, Phase IV (KMG-IV): sequencing the most valuable type-strain genomes for metagenomic binning, comparative biology and taxonomic classification.</title>
        <authorList>
            <person name="Goeker M."/>
        </authorList>
    </citation>
    <scope>NUCLEOTIDE SEQUENCE [LARGE SCALE GENOMIC DNA]</scope>
    <source>
        <strain evidence="4 5">DSM 24436</strain>
    </source>
</reference>
<feature type="chain" id="PRO_5045048433" description="Cyclic nucleotide-binding domain-containing protein" evidence="2">
    <location>
        <begin position="24"/>
        <end position="144"/>
    </location>
</feature>
<keyword evidence="2" id="KW-0732">Signal</keyword>
<dbReference type="RefSeq" id="WP_204662407.1">
    <property type="nucleotide sequence ID" value="NZ_JAFBDT010000003.1"/>
</dbReference>
<name>A0ABS2MP82_9FIRM</name>
<feature type="domain" description="Cyclic nucleotide-binding" evidence="3">
    <location>
        <begin position="16"/>
        <end position="59"/>
    </location>
</feature>
<organism evidence="4 5">
    <name type="scientific">Fusibacter tunisiensis</name>
    <dbReference type="NCBI Taxonomy" id="1008308"/>
    <lineage>
        <taxon>Bacteria</taxon>
        <taxon>Bacillati</taxon>
        <taxon>Bacillota</taxon>
        <taxon>Clostridia</taxon>
        <taxon>Eubacteriales</taxon>
        <taxon>Eubacteriales Family XII. Incertae Sedis</taxon>
        <taxon>Fusibacter</taxon>
    </lineage>
</organism>
<evidence type="ECO:0000313" key="5">
    <source>
        <dbReference type="Proteomes" id="UP000767854"/>
    </source>
</evidence>
<proteinExistence type="predicted"/>
<sequence>MKKMLSLVLVGITAIGAMGMSYAASPFGSADIYARYAEITTEEAYAVKLESGQTFGELAEAAGFYEDFKASIYTAKVEVVEELVAEGELSQEDADAILLALENCDGTQQHVLREKLNFGQGNKGEARGQGMQNGQGMMQRGGRR</sequence>
<comment type="caution">
    <text evidence="4">The sequence shown here is derived from an EMBL/GenBank/DDBJ whole genome shotgun (WGS) entry which is preliminary data.</text>
</comment>
<evidence type="ECO:0000256" key="1">
    <source>
        <dbReference type="SAM" id="MobiDB-lite"/>
    </source>
</evidence>
<evidence type="ECO:0000313" key="4">
    <source>
        <dbReference type="EMBL" id="MBM7561199.1"/>
    </source>
</evidence>
<dbReference type="EMBL" id="JAFBDT010000003">
    <property type="protein sequence ID" value="MBM7561199.1"/>
    <property type="molecule type" value="Genomic_DNA"/>
</dbReference>
<feature type="region of interest" description="Disordered" evidence="1">
    <location>
        <begin position="119"/>
        <end position="144"/>
    </location>
</feature>
<accession>A0ABS2MP82</accession>
<gene>
    <name evidence="4" type="ORF">JOC49_000716</name>
</gene>
<protein>
    <recommendedName>
        <fullName evidence="3">Cyclic nucleotide-binding domain-containing protein</fullName>
    </recommendedName>
</protein>
<feature type="signal peptide" evidence="2">
    <location>
        <begin position="1"/>
        <end position="23"/>
    </location>
</feature>